<evidence type="ECO:0000256" key="3">
    <source>
        <dbReference type="ARBA" id="ARBA00022723"/>
    </source>
</evidence>
<dbReference type="Proteomes" id="UP001370758">
    <property type="component" value="Unassembled WGS sequence"/>
</dbReference>
<evidence type="ECO:0000256" key="2">
    <source>
        <dbReference type="ARBA" id="ARBA00022490"/>
    </source>
</evidence>
<comment type="subcellular location">
    <subcellularLocation>
        <location evidence="1">Cytoplasm</location>
    </subcellularLocation>
</comment>
<dbReference type="GO" id="GO:0008270">
    <property type="term" value="F:zinc ion binding"/>
    <property type="evidence" value="ECO:0007669"/>
    <property type="project" value="UniProtKB-KW"/>
</dbReference>
<keyword evidence="10" id="KW-1185">Reference proteome</keyword>
<keyword evidence="5" id="KW-0863">Zinc-finger</keyword>
<dbReference type="Pfam" id="PF20173">
    <property type="entry name" value="ZnF_RZ-type"/>
    <property type="match status" value="1"/>
</dbReference>
<dbReference type="GO" id="GO:0005737">
    <property type="term" value="C:cytoplasm"/>
    <property type="evidence" value="ECO:0007669"/>
    <property type="project" value="UniProtKB-SubCell"/>
</dbReference>
<keyword evidence="2" id="KW-0963">Cytoplasm</keyword>
<organism evidence="9 10">
    <name type="scientific">Arthrobotrys musiformis</name>
    <dbReference type="NCBI Taxonomy" id="47236"/>
    <lineage>
        <taxon>Eukaryota</taxon>
        <taxon>Fungi</taxon>
        <taxon>Dikarya</taxon>
        <taxon>Ascomycota</taxon>
        <taxon>Pezizomycotina</taxon>
        <taxon>Orbiliomycetes</taxon>
        <taxon>Orbiliales</taxon>
        <taxon>Orbiliaceae</taxon>
        <taxon>Arthrobotrys</taxon>
    </lineage>
</organism>
<evidence type="ECO:0000256" key="6">
    <source>
        <dbReference type="ARBA" id="ARBA00022833"/>
    </source>
</evidence>
<dbReference type="PROSITE" id="PS51981">
    <property type="entry name" value="ZF_RZ"/>
    <property type="match status" value="1"/>
</dbReference>
<keyword evidence="7" id="KW-0391">Immunity</keyword>
<dbReference type="GO" id="GO:0004842">
    <property type="term" value="F:ubiquitin-protein transferase activity"/>
    <property type="evidence" value="ECO:0007669"/>
    <property type="project" value="InterPro"/>
</dbReference>
<dbReference type="InterPro" id="IPR031248">
    <property type="entry name" value="RNF213"/>
</dbReference>
<evidence type="ECO:0000256" key="5">
    <source>
        <dbReference type="ARBA" id="ARBA00022771"/>
    </source>
</evidence>
<dbReference type="PANTHER" id="PTHR22605">
    <property type="entry name" value="RZ-TYPE DOMAIN-CONTAINING PROTEIN"/>
    <property type="match status" value="1"/>
</dbReference>
<name>A0AAV9W535_9PEZI</name>
<dbReference type="GO" id="GO:0002376">
    <property type="term" value="P:immune system process"/>
    <property type="evidence" value="ECO:0007669"/>
    <property type="project" value="UniProtKB-KW"/>
</dbReference>
<keyword evidence="3" id="KW-0479">Metal-binding</keyword>
<evidence type="ECO:0000313" key="9">
    <source>
        <dbReference type="EMBL" id="KAK6501312.1"/>
    </source>
</evidence>
<evidence type="ECO:0000313" key="10">
    <source>
        <dbReference type="Proteomes" id="UP001370758"/>
    </source>
</evidence>
<evidence type="ECO:0000259" key="8">
    <source>
        <dbReference type="PROSITE" id="PS51981"/>
    </source>
</evidence>
<dbReference type="GO" id="GO:0005634">
    <property type="term" value="C:nucleus"/>
    <property type="evidence" value="ECO:0007669"/>
    <property type="project" value="InterPro"/>
</dbReference>
<dbReference type="GO" id="GO:0016887">
    <property type="term" value="F:ATP hydrolysis activity"/>
    <property type="evidence" value="ECO:0007669"/>
    <property type="project" value="InterPro"/>
</dbReference>
<evidence type="ECO:0000256" key="7">
    <source>
        <dbReference type="ARBA" id="ARBA00022859"/>
    </source>
</evidence>
<dbReference type="InterPro" id="IPR046439">
    <property type="entry name" value="ZF_RZ_dom"/>
</dbReference>
<accession>A0AAV9W535</accession>
<dbReference type="InterPro" id="IPR000967">
    <property type="entry name" value="Znf_NFX1"/>
</dbReference>
<proteinExistence type="predicted"/>
<gene>
    <name evidence="9" type="ORF">TWF481_009153</name>
</gene>
<feature type="domain" description="RZ-type" evidence="8">
    <location>
        <begin position="671"/>
        <end position="746"/>
    </location>
</feature>
<dbReference type="PANTHER" id="PTHR22605:SF16">
    <property type="entry name" value="E3 UBIQUITIN-PROTEIN LIGASE RNF213"/>
    <property type="match status" value="1"/>
</dbReference>
<dbReference type="CDD" id="cd06008">
    <property type="entry name" value="NF-X1-zinc-finger"/>
    <property type="match status" value="1"/>
</dbReference>
<keyword evidence="6" id="KW-0862">Zinc</keyword>
<comment type="caution">
    <text evidence="9">The sequence shown here is derived from an EMBL/GenBank/DDBJ whole genome shotgun (WGS) entry which is preliminary data.</text>
</comment>
<evidence type="ECO:0000256" key="1">
    <source>
        <dbReference type="ARBA" id="ARBA00004496"/>
    </source>
</evidence>
<protein>
    <recommendedName>
        <fullName evidence="8">RZ-type domain-containing protein</fullName>
    </recommendedName>
</protein>
<dbReference type="SMART" id="SM00438">
    <property type="entry name" value="ZnF_NFX"/>
    <property type="match status" value="5"/>
</dbReference>
<dbReference type="EMBL" id="JAVHJL010000006">
    <property type="protein sequence ID" value="KAK6501312.1"/>
    <property type="molecule type" value="Genomic_DNA"/>
</dbReference>
<keyword evidence="4" id="KW-0677">Repeat</keyword>
<sequence>MYIIGNAETSAHVPMWYQVITLLENSDCIGHELQLKCPRHPAKKTFVKSPEDFEIKCPEGGCSEVCGLRLSCGHICGFKCHPKILHENSLCFQECPRPRDCGHPCRLKCKDACGDCMEAVYDVELPCGHVENRLSCYRTKDLSRYTCSQLVEKVIPDCGHTVQVHCFRSNEPDISCTEKCRSSLPCGHLCLRSCKECKISGEHAKCTTICGENYQLCGHKCPRVCHEGTDCPPCKQPCEIQCKHSRCPNKCGEACYLCAEECGWECEHQKKKCTMPCSVPCDKEPCNKRCEKKLSCKHRCPSVCGEACPSAKYCQECARPDIKKQRVDLITLESYDEIKLNEDPVIFLKCGHFYTMSSLDGTLELKKYYEVDRRAGTRRILMSGETLKGCPDCRRPLRNIDRYNRIFKSSLLDELTRRFMARSATEYAELLLKIKNFESGIEAERQSLLSEFGGEEPKQASKTLNSYKKKGRHIRTAIREFSLSVLATEQPLTKVNDLYLGALAKRASPEEGQSFHFDEAKIQTGFTYRGRCLEARAKWIILSDWQAIANHRMSPVSVKRSLRDSIDTEVDGGLKDTTTLIEDCHGAHLPAFEVEARVYHAYFSILKIQNSRARGVKVEEADEAAVRKKELKSLAKCENLCRTNPGTVGRLEEAVERAKRSVNGEVFYAKVTSDEEVMIVRAMAQDLSGSGHWYYCVNGHPFAIGDCGMPMQSARCPECGERIGGQNHDLAEGVRSATDFEERNNIGT</sequence>
<dbReference type="AlphaFoldDB" id="A0AAV9W535"/>
<reference evidence="9 10" key="1">
    <citation type="submission" date="2023-08" db="EMBL/GenBank/DDBJ databases">
        <authorList>
            <person name="Palmer J.M."/>
        </authorList>
    </citation>
    <scope>NUCLEOTIDE SEQUENCE [LARGE SCALE GENOMIC DNA]</scope>
    <source>
        <strain evidence="9 10">TWF481</strain>
    </source>
</reference>
<evidence type="ECO:0000256" key="4">
    <source>
        <dbReference type="ARBA" id="ARBA00022737"/>
    </source>
</evidence>